<organism evidence="1 2">
    <name type="scientific">Hominenteromicrobium mulieris</name>
    <dbReference type="NCBI Taxonomy" id="2885357"/>
    <lineage>
        <taxon>Bacteria</taxon>
        <taxon>Bacillati</taxon>
        <taxon>Bacillota</taxon>
        <taxon>Clostridia</taxon>
        <taxon>Eubacteriales</taxon>
        <taxon>Oscillospiraceae</taxon>
        <taxon>Hominenteromicrobium</taxon>
    </lineage>
</organism>
<dbReference type="AlphaFoldDB" id="A0AAE3AK73"/>
<reference evidence="1" key="1">
    <citation type="submission" date="2021-10" db="EMBL/GenBank/DDBJ databases">
        <title>Anaerobic single-cell dispensing facilitates the cultivation of human gut bacteria.</title>
        <authorList>
            <person name="Afrizal A."/>
        </authorList>
    </citation>
    <scope>NUCLEOTIDE SEQUENCE</scope>
    <source>
        <strain evidence="1">CLA-AA-H250</strain>
    </source>
</reference>
<evidence type="ECO:0000313" key="2">
    <source>
        <dbReference type="Proteomes" id="UP001199424"/>
    </source>
</evidence>
<protein>
    <submittedName>
        <fullName evidence="1">Uncharacterized protein</fullName>
    </submittedName>
</protein>
<sequence>MAQGIVEAINQKSNAQEIWNEVYKDLVEPCVNMIHHNKNESAYTLYKLYSLKLNQKYKA</sequence>
<dbReference type="Proteomes" id="UP001199424">
    <property type="component" value="Unassembled WGS sequence"/>
</dbReference>
<evidence type="ECO:0000313" key="1">
    <source>
        <dbReference type="EMBL" id="MCC2135666.1"/>
    </source>
</evidence>
<name>A0AAE3AK73_9FIRM</name>
<accession>A0AAE3AK73</accession>
<proteinExistence type="predicted"/>
<gene>
    <name evidence="1" type="ORF">LKD31_01370</name>
</gene>
<dbReference type="RefSeq" id="WP_308448296.1">
    <property type="nucleotide sequence ID" value="NZ_JAJEQC010000001.1"/>
</dbReference>
<keyword evidence="2" id="KW-1185">Reference proteome</keyword>
<comment type="caution">
    <text evidence="1">The sequence shown here is derived from an EMBL/GenBank/DDBJ whole genome shotgun (WGS) entry which is preliminary data.</text>
</comment>
<dbReference type="EMBL" id="JAJEQC010000001">
    <property type="protein sequence ID" value="MCC2135666.1"/>
    <property type="molecule type" value="Genomic_DNA"/>
</dbReference>